<dbReference type="GO" id="GO:0004497">
    <property type="term" value="F:monooxygenase activity"/>
    <property type="evidence" value="ECO:0007669"/>
    <property type="project" value="UniProtKB-KW"/>
</dbReference>
<protein>
    <submittedName>
        <fullName evidence="3">Flavin monooxygenase-like protein</fullName>
    </submittedName>
</protein>
<dbReference type="PANTHER" id="PTHR43872">
    <property type="entry name" value="MONOOXYGENASE, PUTATIVE (AFU_ORTHOLOGUE AFUA_8G02570)-RELATED"/>
    <property type="match status" value="1"/>
</dbReference>
<name>A0A162N044_CORFA</name>
<dbReference type="Proteomes" id="UP000076744">
    <property type="component" value="Unassembled WGS sequence"/>
</dbReference>
<evidence type="ECO:0000256" key="2">
    <source>
        <dbReference type="ARBA" id="ARBA00023033"/>
    </source>
</evidence>
<evidence type="ECO:0000313" key="3">
    <source>
        <dbReference type="EMBL" id="OAA73379.1"/>
    </source>
</evidence>
<dbReference type="PANTHER" id="PTHR43872:SF1">
    <property type="entry name" value="MONOOXYGENASE, PUTATIVE (AFU_ORTHOLOGUE AFUA_8G02570)-RELATED"/>
    <property type="match status" value="1"/>
</dbReference>
<gene>
    <name evidence="3" type="ORF">ISF_00280</name>
</gene>
<dbReference type="SUPFAM" id="SSF51905">
    <property type="entry name" value="FAD/NAD(P)-binding domain"/>
    <property type="match status" value="1"/>
</dbReference>
<dbReference type="Gene3D" id="3.50.50.60">
    <property type="entry name" value="FAD/NAD(P)-binding domain"/>
    <property type="match status" value="2"/>
</dbReference>
<accession>A0A162N044</accession>
<comment type="cofactor">
    <cofactor evidence="1">
        <name>FAD</name>
        <dbReference type="ChEBI" id="CHEBI:57692"/>
    </cofactor>
</comment>
<keyword evidence="2 3" id="KW-0503">Monooxygenase</keyword>
<dbReference type="OrthoDB" id="66881at2759"/>
<comment type="caution">
    <text evidence="3">The sequence shown here is derived from an EMBL/GenBank/DDBJ whole genome shotgun (WGS) entry which is preliminary data.</text>
</comment>
<organism evidence="3 4">
    <name type="scientific">Cordyceps fumosorosea (strain ARSEF 2679)</name>
    <name type="common">Isaria fumosorosea</name>
    <dbReference type="NCBI Taxonomy" id="1081104"/>
    <lineage>
        <taxon>Eukaryota</taxon>
        <taxon>Fungi</taxon>
        <taxon>Dikarya</taxon>
        <taxon>Ascomycota</taxon>
        <taxon>Pezizomycotina</taxon>
        <taxon>Sordariomycetes</taxon>
        <taxon>Hypocreomycetidae</taxon>
        <taxon>Hypocreales</taxon>
        <taxon>Cordycipitaceae</taxon>
        <taxon>Cordyceps</taxon>
    </lineage>
</organism>
<evidence type="ECO:0000256" key="1">
    <source>
        <dbReference type="ARBA" id="ARBA00001974"/>
    </source>
</evidence>
<keyword evidence="2 3" id="KW-0560">Oxidoreductase</keyword>
<dbReference type="AlphaFoldDB" id="A0A162N044"/>
<keyword evidence="4" id="KW-1185">Reference proteome</keyword>
<reference evidence="3 4" key="1">
    <citation type="journal article" date="2016" name="Genome Biol. Evol.">
        <title>Divergent and convergent evolution of fungal pathogenicity.</title>
        <authorList>
            <person name="Shang Y."/>
            <person name="Xiao G."/>
            <person name="Zheng P."/>
            <person name="Cen K."/>
            <person name="Zhan S."/>
            <person name="Wang C."/>
        </authorList>
    </citation>
    <scope>NUCLEOTIDE SEQUENCE [LARGE SCALE GENOMIC DNA]</scope>
    <source>
        <strain evidence="3 4">ARSEF 2679</strain>
    </source>
</reference>
<proteinExistence type="predicted"/>
<dbReference type="EMBL" id="AZHB01000001">
    <property type="protein sequence ID" value="OAA73379.1"/>
    <property type="molecule type" value="Genomic_DNA"/>
</dbReference>
<evidence type="ECO:0000313" key="4">
    <source>
        <dbReference type="Proteomes" id="UP000076744"/>
    </source>
</evidence>
<dbReference type="Pfam" id="PF13738">
    <property type="entry name" value="Pyr_redox_3"/>
    <property type="match status" value="1"/>
</dbReference>
<dbReference type="InterPro" id="IPR051820">
    <property type="entry name" value="FAD-binding_MO"/>
</dbReference>
<dbReference type="GeneID" id="30016572"/>
<dbReference type="RefSeq" id="XP_018708337.1">
    <property type="nucleotide sequence ID" value="XM_018843887.1"/>
</dbReference>
<sequence length="484" mass="53976">MASTQLDLDVLIVGAGISGINAGYRLQTDGPKGSRYAIFEARHSLGGTWDFFRYPGIRSDSDIYTFGFSWKPWSKPETVAQGADIKSYMTEAVRETGIDKHIRYHHRVVDANWLSKEQCWEISYTVDGGEPQTLRTRFLLLGTGYYDYDTPMKALIPGIDNFAGKVIHPQFWPEDYDYSNKHMVVIGSGATAITVVPAVAEKVQHVTMLQRSPTYIMPIPKQSVAARWLFALLPRFIAHSLNRSLWIFQSYVMIYFCRLFPNVARALIRSVNRRLLPKSVSIDPHFSPAYKPWQQRLCASMDGDIFAAIRSGKASVVTDHIETVTADSIKLKSGAQLNPDVIVTATGLGLRFAGGVRIRVDGAPFDVTQKFIYRASMLQDLPNLVYVVGYENASWTLGADCAAKVLVRLVNELKAGGHTSATPRLENPEKMEVRPLLNLGSTYLKNANTVFPKGGTGAWAPRTTYLADLYKATYGDLRSEMELL</sequence>
<dbReference type="InterPro" id="IPR036188">
    <property type="entry name" value="FAD/NAD-bd_sf"/>
</dbReference>